<dbReference type="KEGG" id="bgt:106058609"/>
<evidence type="ECO:0000313" key="6">
    <source>
        <dbReference type="Proteomes" id="UP001165740"/>
    </source>
</evidence>
<gene>
    <name evidence="7 8" type="primary">LOC106058609</name>
</gene>
<dbReference type="RefSeq" id="XP_055869586.1">
    <property type="nucleotide sequence ID" value="XM_056013611.1"/>
</dbReference>
<protein>
    <submittedName>
        <fullName evidence="7 8">Uncharacterized protein LOC106058609</fullName>
    </submittedName>
</protein>
<keyword evidence="2" id="KW-0547">Nucleotide-binding</keyword>
<dbReference type="PANTHER" id="PTHR10903">
    <property type="entry name" value="GTPASE, IMAP FAMILY MEMBER-RELATED"/>
    <property type="match status" value="1"/>
</dbReference>
<evidence type="ECO:0000256" key="1">
    <source>
        <dbReference type="ARBA" id="ARBA00008535"/>
    </source>
</evidence>
<dbReference type="InterPro" id="IPR045058">
    <property type="entry name" value="GIMA/IAN/Toc"/>
</dbReference>
<keyword evidence="3" id="KW-0342">GTP-binding</keyword>
<name>A0A9W2Z3F1_BIOGL</name>
<dbReference type="GO" id="GO:0005525">
    <property type="term" value="F:GTP binding"/>
    <property type="evidence" value="ECO:0007669"/>
    <property type="project" value="UniProtKB-KW"/>
</dbReference>
<comment type="similarity">
    <text evidence="1">Belongs to the TRAFAC class TrmE-Era-EngA-EngB-Septin-like GTPase superfamily. AIG1/Toc34/Toc159-like paraseptin GTPase family. IAN subfamily.</text>
</comment>
<proteinExistence type="inferred from homology"/>
<sequence length="483" mass="55658">MRPVKELADVVIKLEVLEDIVEQIQGIIVNIQSVIKKCSTWVDETDNSTYEDIKQMLVTKTCYFIQTLFQMALERNSKLSESVITEEQMKNVSEIQTMEDAGLGIKETFDYQKLEEKLTDMSTSVESYKDMVEILQEKNKVLEKNFKRISKQNKANGNICAEHYQEIMEELSVASRFMSNLKDEKINLSTALTEQNKKMENVSEKVNKSIEIVSEFAMNLHLLDEFEEQNLKLIDDCAKLQVTLEVKEAENRKLTEEIGLLPKEFLEKFKRSLKDAYASGINLILVGPTGHGKSAVGNSILQKQCFQTTLYTEHVTKTMQRAVGKYKDLSLRVFDWPGFCLENNQQNRDASLISCQYNLLVRYSENVCVILVVVKFGYDITQEVINFFDSIKSTVNQNIFKDYGILIMTRGDVLKQNTEEAMSFQDWLQRQEGCLKEFLTEFNGRALLFDNISKDADVQKKQLDDLKSMIDKMILFKTFVSNP</sequence>
<feature type="domain" description="AIG1-type G" evidence="5">
    <location>
        <begin position="278"/>
        <end position="483"/>
    </location>
</feature>
<dbReference type="InterPro" id="IPR006703">
    <property type="entry name" value="G_AIG1"/>
</dbReference>
<keyword evidence="4" id="KW-0175">Coiled coil</keyword>
<keyword evidence="6" id="KW-1185">Reference proteome</keyword>
<evidence type="ECO:0000256" key="2">
    <source>
        <dbReference type="ARBA" id="ARBA00022741"/>
    </source>
</evidence>
<dbReference type="OrthoDB" id="10287920at2759"/>
<dbReference type="GeneID" id="106058609"/>
<accession>A0A9W2Z3F1</accession>
<dbReference type="SUPFAM" id="SSF52540">
    <property type="entry name" value="P-loop containing nucleoside triphosphate hydrolases"/>
    <property type="match status" value="1"/>
</dbReference>
<dbReference type="PROSITE" id="PS51720">
    <property type="entry name" value="G_AIG1"/>
    <property type="match status" value="1"/>
</dbReference>
<dbReference type="PANTHER" id="PTHR10903:SF184">
    <property type="entry name" value="GTP-BINDING PROTEIN A"/>
    <property type="match status" value="1"/>
</dbReference>
<evidence type="ECO:0000256" key="3">
    <source>
        <dbReference type="ARBA" id="ARBA00023134"/>
    </source>
</evidence>
<dbReference type="RefSeq" id="XP_013071521.2">
    <property type="nucleotide sequence ID" value="XM_013216067.2"/>
</dbReference>
<evidence type="ECO:0000313" key="7">
    <source>
        <dbReference type="RefSeq" id="XP_013071521.2"/>
    </source>
</evidence>
<dbReference type="InterPro" id="IPR027417">
    <property type="entry name" value="P-loop_NTPase"/>
</dbReference>
<evidence type="ECO:0000313" key="8">
    <source>
        <dbReference type="RefSeq" id="XP_055869586.1"/>
    </source>
</evidence>
<dbReference type="AlphaFoldDB" id="A0A9W2Z3F1"/>
<evidence type="ECO:0000259" key="5">
    <source>
        <dbReference type="PROSITE" id="PS51720"/>
    </source>
</evidence>
<feature type="coiled-coil region" evidence="4">
    <location>
        <begin position="111"/>
        <end position="152"/>
    </location>
</feature>
<feature type="coiled-coil region" evidence="4">
    <location>
        <begin position="223"/>
        <end position="257"/>
    </location>
</feature>
<reference evidence="7 8" key="1">
    <citation type="submission" date="2025-04" db="UniProtKB">
        <authorList>
            <consortium name="RefSeq"/>
        </authorList>
    </citation>
    <scope>IDENTIFICATION</scope>
</reference>
<dbReference type="Gene3D" id="3.40.50.300">
    <property type="entry name" value="P-loop containing nucleotide triphosphate hydrolases"/>
    <property type="match status" value="1"/>
</dbReference>
<dbReference type="Proteomes" id="UP001165740">
    <property type="component" value="Chromosome 16"/>
</dbReference>
<evidence type="ECO:0000256" key="4">
    <source>
        <dbReference type="SAM" id="Coils"/>
    </source>
</evidence>
<dbReference type="Pfam" id="PF04548">
    <property type="entry name" value="AIG1"/>
    <property type="match status" value="1"/>
</dbReference>
<organism evidence="6 8">
    <name type="scientific">Biomphalaria glabrata</name>
    <name type="common">Bloodfluke planorb</name>
    <name type="synonym">Freshwater snail</name>
    <dbReference type="NCBI Taxonomy" id="6526"/>
    <lineage>
        <taxon>Eukaryota</taxon>
        <taxon>Metazoa</taxon>
        <taxon>Spiralia</taxon>
        <taxon>Lophotrochozoa</taxon>
        <taxon>Mollusca</taxon>
        <taxon>Gastropoda</taxon>
        <taxon>Heterobranchia</taxon>
        <taxon>Euthyneura</taxon>
        <taxon>Panpulmonata</taxon>
        <taxon>Hygrophila</taxon>
        <taxon>Lymnaeoidea</taxon>
        <taxon>Planorbidae</taxon>
        <taxon>Biomphalaria</taxon>
    </lineage>
</organism>